<proteinExistence type="predicted"/>
<dbReference type="GO" id="GO:0046464">
    <property type="term" value="P:acylglycerol catabolic process"/>
    <property type="evidence" value="ECO:0007669"/>
    <property type="project" value="TreeGrafter"/>
</dbReference>
<organism evidence="2 3">
    <name type="scientific">Acidisoma silvae</name>
    <dbReference type="NCBI Taxonomy" id="2802396"/>
    <lineage>
        <taxon>Bacteria</taxon>
        <taxon>Pseudomonadati</taxon>
        <taxon>Pseudomonadota</taxon>
        <taxon>Alphaproteobacteria</taxon>
        <taxon>Acetobacterales</taxon>
        <taxon>Acidocellaceae</taxon>
        <taxon>Acidisoma</taxon>
    </lineage>
</organism>
<reference evidence="2" key="2">
    <citation type="submission" date="2021-01" db="EMBL/GenBank/DDBJ databases">
        <authorList>
            <person name="Mieszkin S."/>
            <person name="Pouder E."/>
            <person name="Alain K."/>
        </authorList>
    </citation>
    <scope>NUCLEOTIDE SEQUENCE</scope>
    <source>
        <strain evidence="2">HW T2.11</strain>
    </source>
</reference>
<reference evidence="2" key="1">
    <citation type="journal article" date="2021" name="Microorganisms">
        <title>Acidisoma silvae sp. nov. and Acidisomacellulosilytica sp. nov., Two Acidophilic Bacteria Isolated from Decaying Wood, Hydrolyzing Cellulose and Producing Poly-3-hydroxybutyrate.</title>
        <authorList>
            <person name="Mieszkin S."/>
            <person name="Pouder E."/>
            <person name="Uroz S."/>
            <person name="Simon-Colin C."/>
            <person name="Alain K."/>
        </authorList>
    </citation>
    <scope>NUCLEOTIDE SEQUENCE</scope>
    <source>
        <strain evidence="2">HW T2.11</strain>
    </source>
</reference>
<dbReference type="AlphaFoldDB" id="A0A963YNE6"/>
<dbReference type="GO" id="GO:0047372">
    <property type="term" value="F:monoacylglycerol lipase activity"/>
    <property type="evidence" value="ECO:0007669"/>
    <property type="project" value="TreeGrafter"/>
</dbReference>
<dbReference type="InterPro" id="IPR050266">
    <property type="entry name" value="AB_hydrolase_sf"/>
</dbReference>
<sequence>MQPRQKTLRYLLADGFHDMAYVAWGEPDRPPVVCVHGLTRQGRDFDRLARALASDFYVLCPDLPGRGRSDWLAGPDFYQPLTYVTALAALLATLPPAVHWVGTSLGGICGMILAAQGKTPLTKLVLNDVGPFIPAAAIARIQHYMQPAPVLPDRGALEALLRVIHASFGVPDDDGWAEMAEHSGRDLAEGGITLHYDPAIGEAFNGQPAADVDLSMFWEKITIPTFTIRGALSDLLLPETLAAMEKAGSRSLVLPEIGHAPSLMDDKTISAIRGFLLEN</sequence>
<evidence type="ECO:0000259" key="1">
    <source>
        <dbReference type="Pfam" id="PF12697"/>
    </source>
</evidence>
<dbReference type="GO" id="GO:0016020">
    <property type="term" value="C:membrane"/>
    <property type="evidence" value="ECO:0007669"/>
    <property type="project" value="TreeGrafter"/>
</dbReference>
<dbReference type="InterPro" id="IPR029058">
    <property type="entry name" value="AB_hydrolase_fold"/>
</dbReference>
<dbReference type="PANTHER" id="PTHR43798">
    <property type="entry name" value="MONOACYLGLYCEROL LIPASE"/>
    <property type="match status" value="1"/>
</dbReference>
<dbReference type="InterPro" id="IPR000073">
    <property type="entry name" value="AB_hydrolase_1"/>
</dbReference>
<dbReference type="SUPFAM" id="SSF53474">
    <property type="entry name" value="alpha/beta-Hydrolases"/>
    <property type="match status" value="1"/>
</dbReference>
<dbReference type="RefSeq" id="WP_227319747.1">
    <property type="nucleotide sequence ID" value="NZ_JAESVB010000001.1"/>
</dbReference>
<keyword evidence="3" id="KW-1185">Reference proteome</keyword>
<protein>
    <submittedName>
        <fullName evidence="2">Alpha/beta hydrolase</fullName>
    </submittedName>
</protein>
<evidence type="ECO:0000313" key="3">
    <source>
        <dbReference type="Proteomes" id="UP000708298"/>
    </source>
</evidence>
<evidence type="ECO:0000313" key="2">
    <source>
        <dbReference type="EMBL" id="MCB8874093.1"/>
    </source>
</evidence>
<keyword evidence="2" id="KW-0378">Hydrolase</keyword>
<dbReference type="Gene3D" id="3.40.50.1820">
    <property type="entry name" value="alpha/beta hydrolase"/>
    <property type="match status" value="1"/>
</dbReference>
<accession>A0A963YNE6</accession>
<dbReference type="Pfam" id="PF12697">
    <property type="entry name" value="Abhydrolase_6"/>
    <property type="match status" value="1"/>
</dbReference>
<comment type="caution">
    <text evidence="2">The sequence shown here is derived from an EMBL/GenBank/DDBJ whole genome shotgun (WGS) entry which is preliminary data.</text>
</comment>
<dbReference type="EMBL" id="JAESVB010000001">
    <property type="protein sequence ID" value="MCB8874093.1"/>
    <property type="molecule type" value="Genomic_DNA"/>
</dbReference>
<gene>
    <name evidence="2" type="ORF">ASILVAE211_02780</name>
</gene>
<name>A0A963YNE6_9PROT</name>
<feature type="domain" description="AB hydrolase-1" evidence="1">
    <location>
        <begin position="32"/>
        <end position="267"/>
    </location>
</feature>
<dbReference type="Proteomes" id="UP000708298">
    <property type="component" value="Unassembled WGS sequence"/>
</dbReference>
<dbReference type="PANTHER" id="PTHR43798:SF33">
    <property type="entry name" value="HYDROLASE, PUTATIVE (AFU_ORTHOLOGUE AFUA_2G14860)-RELATED"/>
    <property type="match status" value="1"/>
</dbReference>